<feature type="compositionally biased region" description="Basic and acidic residues" evidence="7">
    <location>
        <begin position="2053"/>
        <end position="2062"/>
    </location>
</feature>
<feature type="region of interest" description="Disordered" evidence="7">
    <location>
        <begin position="1838"/>
        <end position="1891"/>
    </location>
</feature>
<dbReference type="OrthoDB" id="331575at2759"/>
<feature type="compositionally biased region" description="Polar residues" evidence="7">
    <location>
        <begin position="2017"/>
        <end position="2035"/>
    </location>
</feature>
<feature type="region of interest" description="Disordered" evidence="7">
    <location>
        <begin position="2272"/>
        <end position="2360"/>
    </location>
</feature>
<dbReference type="InterPro" id="IPR017441">
    <property type="entry name" value="Protein_kinase_ATP_BS"/>
</dbReference>
<dbReference type="EMBL" id="LN714487">
    <property type="protein sequence ID" value="CEL70976.1"/>
    <property type="molecule type" value="Genomic_DNA"/>
</dbReference>
<dbReference type="InParanoid" id="F0VR66"/>
<keyword evidence="4 9" id="KW-0418">Kinase</keyword>
<dbReference type="SMART" id="SM00220">
    <property type="entry name" value="S_TKc"/>
    <property type="match status" value="1"/>
</dbReference>
<dbReference type="Gene3D" id="1.10.510.10">
    <property type="entry name" value="Transferase(Phosphotransferase) domain 1"/>
    <property type="match status" value="3"/>
</dbReference>
<dbReference type="VEuPathDB" id="ToxoDB:NCLIV_066390"/>
<proteinExistence type="predicted"/>
<feature type="region of interest" description="Disordered" evidence="7">
    <location>
        <begin position="36"/>
        <end position="85"/>
    </location>
</feature>
<evidence type="ECO:0000256" key="7">
    <source>
        <dbReference type="SAM" id="MobiDB-lite"/>
    </source>
</evidence>
<feature type="compositionally biased region" description="Basic and acidic residues" evidence="7">
    <location>
        <begin position="279"/>
        <end position="294"/>
    </location>
</feature>
<dbReference type="PROSITE" id="PS00108">
    <property type="entry name" value="PROTEIN_KINASE_ST"/>
    <property type="match status" value="1"/>
</dbReference>
<feature type="compositionally biased region" description="Polar residues" evidence="7">
    <location>
        <begin position="224"/>
        <end position="234"/>
    </location>
</feature>
<feature type="compositionally biased region" description="Low complexity" evidence="7">
    <location>
        <begin position="206"/>
        <end position="219"/>
    </location>
</feature>
<keyword evidence="11" id="KW-1185">Reference proteome</keyword>
<feature type="compositionally biased region" description="Acidic residues" evidence="7">
    <location>
        <begin position="1870"/>
        <end position="1879"/>
    </location>
</feature>
<dbReference type="GO" id="GO:0004674">
    <property type="term" value="F:protein serine/threonine kinase activity"/>
    <property type="evidence" value="ECO:0007669"/>
    <property type="project" value="UniProtKB-KW"/>
</dbReference>
<dbReference type="PROSITE" id="PS00107">
    <property type="entry name" value="PROTEIN_KINASE_ATP"/>
    <property type="match status" value="1"/>
</dbReference>
<reference evidence="9" key="2">
    <citation type="submission" date="2011-03" db="EMBL/GenBank/DDBJ databases">
        <title>Comparative genomics and transcriptomics of Neospora caninum and Toxoplasma gondii.</title>
        <authorList>
            <person name="Reid A.J."/>
            <person name="Sohal A."/>
            <person name="Harris D."/>
            <person name="Quail M."/>
            <person name="Sanders M."/>
            <person name="Berriman M."/>
            <person name="Wastling J.M."/>
            <person name="Pain A."/>
        </authorList>
    </citation>
    <scope>NUCLEOTIDE SEQUENCE</scope>
    <source>
        <strain evidence="9">Liverpool</strain>
    </source>
</reference>
<feature type="compositionally biased region" description="Basic and acidic residues" evidence="7">
    <location>
        <begin position="2112"/>
        <end position="2122"/>
    </location>
</feature>
<reference evidence="10" key="4">
    <citation type="journal article" date="2015" name="PLoS ONE">
        <title>Comprehensive Evaluation of Toxoplasma gondii VEG and Neospora caninum LIV Genomes with Tachyzoite Stage Transcriptome and Proteome Defines Novel Transcript Features.</title>
        <authorList>
            <person name="Ramaprasad A."/>
            <person name="Mourier T."/>
            <person name="Naeem R."/>
            <person name="Malas T.B."/>
            <person name="Moussa E."/>
            <person name="Panigrahi A."/>
            <person name="Vermont S.J."/>
            <person name="Otto T.D."/>
            <person name="Wastling J."/>
            <person name="Pain A."/>
        </authorList>
    </citation>
    <scope>NUCLEOTIDE SEQUENCE</scope>
    <source>
        <strain evidence="10">Liverpool</strain>
    </source>
</reference>
<reference evidence="11" key="3">
    <citation type="journal article" date="2012" name="PLoS Pathog.">
        <title>Comparative genomics of the apicomplexan parasites Toxoplasma gondii and Neospora caninum: Coccidia differing in host range and transmission strategy.</title>
        <authorList>
            <person name="Reid A.J."/>
            <person name="Vermont S.J."/>
            <person name="Cotton J.A."/>
            <person name="Harris D."/>
            <person name="Hill-Cawthorne G.A."/>
            <person name="Konen-Waisman S."/>
            <person name="Latham S.M."/>
            <person name="Mourier T."/>
            <person name="Norton R."/>
            <person name="Quail M.A."/>
            <person name="Sanders M."/>
            <person name="Shanmugam D."/>
            <person name="Sohal A."/>
            <person name="Wasmuth J.D."/>
            <person name="Brunk B."/>
            <person name="Grigg M.E."/>
            <person name="Howard J.C."/>
            <person name="Parkinson J."/>
            <person name="Roos D.S."/>
            <person name="Trees A.J."/>
            <person name="Berriman M."/>
            <person name="Pain A."/>
            <person name="Wastling J.M."/>
        </authorList>
    </citation>
    <scope>NUCLEOTIDE SEQUENCE [LARGE SCALE GENOMIC DNA]</scope>
    <source>
        <strain evidence="11">Liverpool</strain>
    </source>
</reference>
<feature type="compositionally biased region" description="Basic and acidic residues" evidence="7">
    <location>
        <begin position="1488"/>
        <end position="1500"/>
    </location>
</feature>
<feature type="region of interest" description="Disordered" evidence="7">
    <location>
        <begin position="1409"/>
        <end position="1534"/>
    </location>
</feature>
<feature type="binding site" evidence="6">
    <location>
        <position position="1068"/>
    </location>
    <ligand>
        <name>ATP</name>
        <dbReference type="ChEBI" id="CHEBI:30616"/>
    </ligand>
</feature>
<evidence type="ECO:0000256" key="3">
    <source>
        <dbReference type="ARBA" id="ARBA00022741"/>
    </source>
</evidence>
<evidence type="ECO:0000256" key="5">
    <source>
        <dbReference type="ARBA" id="ARBA00022840"/>
    </source>
</evidence>
<dbReference type="InterPro" id="IPR050494">
    <property type="entry name" value="Ser_Thr_dual-spec_kinase"/>
</dbReference>
<feature type="compositionally biased region" description="Basic and acidic residues" evidence="7">
    <location>
        <begin position="2137"/>
        <end position="2147"/>
    </location>
</feature>
<feature type="compositionally biased region" description="Basic and acidic residues" evidence="7">
    <location>
        <begin position="2304"/>
        <end position="2317"/>
    </location>
</feature>
<feature type="compositionally biased region" description="Basic and acidic residues" evidence="7">
    <location>
        <begin position="2236"/>
        <end position="2250"/>
    </location>
</feature>
<feature type="compositionally biased region" description="Basic and acidic residues" evidence="7">
    <location>
        <begin position="2080"/>
        <end position="2093"/>
    </location>
</feature>
<dbReference type="InterPro" id="IPR000719">
    <property type="entry name" value="Prot_kinase_dom"/>
</dbReference>
<dbReference type="Proteomes" id="UP000007494">
    <property type="component" value="Chromosome XII"/>
</dbReference>
<feature type="region of interest" description="Disordered" evidence="7">
    <location>
        <begin position="868"/>
        <end position="971"/>
    </location>
</feature>
<organism evidence="9 11">
    <name type="scientific">Neospora caninum (strain Liverpool)</name>
    <dbReference type="NCBI Taxonomy" id="572307"/>
    <lineage>
        <taxon>Eukaryota</taxon>
        <taxon>Sar</taxon>
        <taxon>Alveolata</taxon>
        <taxon>Apicomplexa</taxon>
        <taxon>Conoidasida</taxon>
        <taxon>Coccidia</taxon>
        <taxon>Eucoccidiorida</taxon>
        <taxon>Eimeriorina</taxon>
        <taxon>Sarcocystidae</taxon>
        <taxon>Neospora</taxon>
    </lineage>
</organism>
<evidence type="ECO:0000313" key="11">
    <source>
        <dbReference type="Proteomes" id="UP000007494"/>
    </source>
</evidence>
<feature type="region of interest" description="Disordered" evidence="7">
    <location>
        <begin position="1748"/>
        <end position="1808"/>
    </location>
</feature>
<evidence type="ECO:0000256" key="1">
    <source>
        <dbReference type="ARBA" id="ARBA00022527"/>
    </source>
</evidence>
<feature type="compositionally biased region" description="Low complexity" evidence="7">
    <location>
        <begin position="1442"/>
        <end position="1452"/>
    </location>
</feature>
<feature type="region of interest" description="Disordered" evidence="7">
    <location>
        <begin position="1665"/>
        <end position="1712"/>
    </location>
</feature>
<feature type="compositionally biased region" description="Low complexity" evidence="7">
    <location>
        <begin position="1471"/>
        <end position="1487"/>
    </location>
</feature>
<feature type="compositionally biased region" description="Basic and acidic residues" evidence="7">
    <location>
        <begin position="1850"/>
        <end position="1863"/>
    </location>
</feature>
<feature type="region of interest" description="Disordered" evidence="7">
    <location>
        <begin position="1226"/>
        <end position="1282"/>
    </location>
</feature>
<feature type="region of interest" description="Disordered" evidence="7">
    <location>
        <begin position="1097"/>
        <end position="1143"/>
    </location>
</feature>
<feature type="compositionally biased region" description="Basic and acidic residues" evidence="7">
    <location>
        <begin position="1104"/>
        <end position="1115"/>
    </location>
</feature>
<dbReference type="RefSeq" id="XP_003886239.1">
    <property type="nucleotide sequence ID" value="XM_003886190.1"/>
</dbReference>
<feature type="compositionally biased region" description="Basic and acidic residues" evidence="7">
    <location>
        <begin position="890"/>
        <end position="901"/>
    </location>
</feature>
<feature type="compositionally biased region" description="Basic and acidic residues" evidence="7">
    <location>
        <begin position="1312"/>
        <end position="1321"/>
    </location>
</feature>
<dbReference type="GeneID" id="13445437"/>
<accession>F0VR66</accession>
<dbReference type="Gene3D" id="3.30.200.20">
    <property type="entry name" value="Phosphorylase Kinase, domain 1"/>
    <property type="match status" value="2"/>
</dbReference>
<feature type="compositionally biased region" description="Polar residues" evidence="7">
    <location>
        <begin position="1250"/>
        <end position="1268"/>
    </location>
</feature>
<dbReference type="eggNOG" id="KOG0667">
    <property type="taxonomic scope" value="Eukaryota"/>
</dbReference>
<dbReference type="PROSITE" id="PS50011">
    <property type="entry name" value="PROTEIN_KINASE_DOM"/>
    <property type="match status" value="1"/>
</dbReference>
<protein>
    <submittedName>
        <fullName evidence="10">CMGC kinase, putative</fullName>
    </submittedName>
    <submittedName>
        <fullName evidence="9">Putative CMGC kinase</fullName>
    </submittedName>
</protein>
<name>F0VR66_NEOCL</name>
<feature type="domain" description="Protein kinase" evidence="8">
    <location>
        <begin position="1034"/>
        <end position="1769"/>
    </location>
</feature>
<sequence length="2581" mass="276004">MASDSARERISAAEGGENASALSLVSGPPFAQVARSFSLPVRGPGDRGDGGGEPLQGASPLASLCSPQEEERSSGQNLNPSGRLYANFKKKSVSFDITVMKAEKLEENRGQGRGRGGVGRSRALGRVPFSSAQNLSKLSAMEPSASPQWGAPEGLYGLQPQSEEGTGASADGQSPVGSGGKARTQPSGDGAEAATVTGSVAPGLGAAASPRMSWAAARPVAPTDGQSPRASSPGNVVLVRSLATDSHRDSSGWNGRGSPRHRGGRGMIRRCLPQGGAPHGDDEQNAARDVKGGDGDAGTDGQLSPVQHRWLPRDAAGSVDVGRDDVCPSEQPGACRLDFPGGNGRRDEVQEAGLLPLPGTPRCYRVTAPTPPSSPYRTTDQRLLPPGSPGPLAASLACLLDSVRHRSVSLYDPFGRASPLVQVGDRGATFSSQPREMQLLPGLSPVSSATVEEHGPLHAADPLLFRGPGRLLSPSPAPGRNLSVLDACVQNFQTRLPHPSSPPPAFEGAPPASPAYSPLCSGPCSPPTSPLPVSLRFSAALPSPSPSSLLSSSLHACSTALYRTVHPGNGAGVLPHSPSSLPARPVEWWDVVPGALAGVSVPHAPFSVGAQRWSGNSAMLARCAETLRLHHGEQLRQLQARLQEQMEKRGNVGEKLGDATDGRDAWPDRGELSAKAFTPFDLHPKQLSAARKMYAISAQPRPTSHARNEAMGRQAGFVCRRAYSGHPKDDPQFQAFFQRPHAGAPYAAPFGSPMLAPGLLSRMFSRHAEQTPDSCAANAGTLTAPTGRLSGRLWESKTVQFPRPPEGGFVLQPGRVLTSDSAGVYNGGCDNRDHDYMAKQFEHILPDHLFLHSPPLYRCACAGGARKPGLRVTGAKSESEAAGHVNGTREAADKSEREGRRRLSAVGDEVSASPCEAETNQTGTTRERCHFGSEGTGTRVRETLSQQEHSRGGAQEPAAGNPRVASPAEPERKRLRCRRCGGWVMPPVGWPVASTRGLGESIRGEDGGSASAEAEDRFNRDDVEEVSMMDTCYYQVLELLGRGTFGHVYECLQFDGFTGKPVAVVAVKIVKNDEAYMRNALHEVFLLRMLARGGPHGTDVAAQEEGRGTKEEKETVAPGEAAPGREDRAADGNGASKGRGEALRDPERRVVRLLHQFVYRRHVCLVFELLHSDLYQLLKKGRFRGLPLFIVQQIAVQLVQGVSELQRVRIAHCDLKPENVLIYSATVTDKESSSEANPTTQRPRKPSPTRPLTGNATPQSRSKPSGNSAGKPEACVPSADCRSSDRMSLSALNAVGAGTAMRRHPEGGVGAGDERSVENGKKLGGVQSADPRLEVAEATVGGSKAQRGNGGHEKDRCGVSCLRPHASAGSRSEATRLRVRRGDSTRRLSTELPSTVWGDSRRALLMRTTSFLSGNRAPSCADEGRRRSTSPRQHLSSLRRCSSLPAPGSGASPRREVGDLRQQQAPSLGPGATAHAQRAGAHAAHAQGESRGEQLTDAEQRLPVNPKGKGLCERGLHQPGPRDATRGRDRRQSTSAQKLRLFIRVVDFSSSCVLPKTPSKPEIADILSLVKKRESAKPFVSVYPQSRFYGAPEAFLGVPYWETVDLWAVGCILAELFFGQPLLPGASDYDQLRRLVALFGLPPAWMLEAGTRSHAYFVKDAPGGGEARRGANGDTAPHAASRAGSDGQSEAAPTKNEDLQNRRGLTPASIGPSWRLKTVEEYEKATGTSEPVPKRYADIRCLSDLLRLRPPERASSKSRETPGKKGALLAPASGETEIPHAASRRSPRPALALSAAERPHGSDSLLGAVAPPHAAVSGNSSQSIAAVQLVHGGACRMEGVSNKKGRQGAVRREALADEPEKATHKSGQGETEEDSGEGENDGKPHSGDFMSVPFAVPEYRLRRSRRISCQTCSTEASSSSACSGALTTPSLACSRAAWCSRSSSLSPLPRLPRFKAKRGLAERRRAASCSGVARPSSSAWQRGAGLLGSVSTARRLRRGERSCRGDSDGREEWRINSPASHASGSSRAPSVSPNLLSKLPPRACSLPPRAPRLRTETRKVYDGELPPLPPHQTLRRPSGKQHECVLLDGESSRNAKSQDSQAARVSGAERTPNGKDGKEDRRGAHRGTVPGQGSRADQQRAEGRLAEQETGEGEQLLRQRFIDFLGGLLQVDPLQRFSAEEALAHPFISSALEALGSASERRQAGSESAEAQAERQYRRWQRFHLKNVLSLLNAESEKQSRKLEREEESGRGASSALRWDAVVRAQMAFLRGSLEGNPEGQRQTRDEARQDASASRSGVQAGRARGETQEKDVRDADLDAAGSPPEAGEVEYNMTVARARPDWGADGHGSQDPARGFDGTTSPHIGFTRDKDGGFSSAISTSFCFSSSPYLFPRQAGYEEREKAPRNDASAGLPSVDTRLTSSVYPSPRSSFASVSSLPFLFSVPPSSMSPALSAHAPPGSEAPPCLPADLSWPEADTETEALKRLVQFYERRVAEGLYLDRRRREDEQQRALYMQLLQRRLQGEESRSLLGHGQRNYMQHSGWYTPPPSPVHAAAPVLCTRHVVDREPAKATRGLRTTSE</sequence>
<evidence type="ECO:0000313" key="10">
    <source>
        <dbReference type="EMBL" id="CEL70976.1"/>
    </source>
</evidence>
<gene>
    <name evidence="10" type="ORF">BN1204_066390</name>
    <name evidence="9" type="ORF">NCLIV_066390</name>
</gene>
<evidence type="ECO:0000256" key="4">
    <source>
        <dbReference type="ARBA" id="ARBA00022777"/>
    </source>
</evidence>
<keyword evidence="1" id="KW-0723">Serine/threonine-protein kinase</keyword>
<feature type="compositionally biased region" description="Polar residues" evidence="7">
    <location>
        <begin position="2094"/>
        <end position="2103"/>
    </location>
</feature>
<feature type="region of interest" description="Disordered" evidence="7">
    <location>
        <begin position="1362"/>
        <end position="1390"/>
    </location>
</feature>
<feature type="compositionally biased region" description="Polar residues" evidence="7">
    <location>
        <begin position="1430"/>
        <end position="1440"/>
    </location>
</feature>
<reference evidence="9" key="1">
    <citation type="submission" date="2011-02" db="EMBL/GenBank/DDBJ databases">
        <authorList>
            <person name="Aslett M."/>
        </authorList>
    </citation>
    <scope>NUCLEOTIDE SEQUENCE</scope>
    <source>
        <strain evidence="9">Liverpool</strain>
    </source>
</reference>
<dbReference type="Pfam" id="PF00069">
    <property type="entry name" value="Pkinase"/>
    <property type="match status" value="1"/>
</dbReference>
<feature type="compositionally biased region" description="Basic and acidic residues" evidence="7">
    <location>
        <begin position="1373"/>
        <end position="1389"/>
    </location>
</feature>
<evidence type="ECO:0000313" key="9">
    <source>
        <dbReference type="EMBL" id="CBZ56214.1"/>
    </source>
</evidence>
<keyword evidence="2" id="KW-0808">Transferase</keyword>
<feature type="compositionally biased region" description="Basic and acidic residues" evidence="7">
    <location>
        <begin position="1523"/>
        <end position="1532"/>
    </location>
</feature>
<feature type="region of interest" description="Disordered" evidence="7">
    <location>
        <begin position="1997"/>
        <end position="2152"/>
    </location>
</feature>
<feature type="region of interest" description="Disordered" evidence="7">
    <location>
        <begin position="103"/>
        <end position="305"/>
    </location>
</feature>
<dbReference type="PANTHER" id="PTHR24058:SF17">
    <property type="entry name" value="HOMEODOMAIN INTERACTING PROTEIN KINASE, ISOFORM D"/>
    <property type="match status" value="1"/>
</dbReference>
<feature type="compositionally biased region" description="Basic and acidic residues" evidence="7">
    <location>
        <begin position="1"/>
        <end position="11"/>
    </location>
</feature>
<dbReference type="InterPro" id="IPR011009">
    <property type="entry name" value="Kinase-like_dom_sf"/>
</dbReference>
<keyword evidence="3 6" id="KW-0547">Nucleotide-binding</keyword>
<dbReference type="EMBL" id="FR823393">
    <property type="protein sequence ID" value="CBZ56214.1"/>
    <property type="molecule type" value="Genomic_DNA"/>
</dbReference>
<dbReference type="GO" id="GO:0005524">
    <property type="term" value="F:ATP binding"/>
    <property type="evidence" value="ECO:0007669"/>
    <property type="project" value="UniProtKB-UniRule"/>
</dbReference>
<feature type="compositionally biased region" description="Basic residues" evidence="7">
    <location>
        <begin position="258"/>
        <end position="268"/>
    </location>
</feature>
<evidence type="ECO:0000256" key="6">
    <source>
        <dbReference type="PROSITE-ProRule" id="PRU10141"/>
    </source>
</evidence>
<dbReference type="OMA" id="RVRIAHC"/>
<dbReference type="SUPFAM" id="SSF56112">
    <property type="entry name" value="Protein kinase-like (PK-like)"/>
    <property type="match status" value="2"/>
</dbReference>
<feature type="region of interest" description="Disordered" evidence="7">
    <location>
        <begin position="1295"/>
        <end position="1332"/>
    </location>
</feature>
<evidence type="ECO:0000256" key="2">
    <source>
        <dbReference type="ARBA" id="ARBA00022679"/>
    </source>
</evidence>
<feature type="region of interest" description="Disordered" evidence="7">
    <location>
        <begin position="996"/>
        <end position="1016"/>
    </location>
</feature>
<evidence type="ECO:0000259" key="8">
    <source>
        <dbReference type="PROSITE" id="PS50011"/>
    </source>
</evidence>
<dbReference type="PANTHER" id="PTHR24058">
    <property type="entry name" value="DUAL SPECIFICITY PROTEIN KINASE"/>
    <property type="match status" value="1"/>
</dbReference>
<feature type="region of interest" description="Disordered" evidence="7">
    <location>
        <begin position="1"/>
        <end position="23"/>
    </location>
</feature>
<feature type="compositionally biased region" description="Basic and acidic residues" evidence="7">
    <location>
        <begin position="1748"/>
        <end position="1763"/>
    </location>
</feature>
<dbReference type="InterPro" id="IPR008271">
    <property type="entry name" value="Ser/Thr_kinase_AS"/>
</dbReference>
<feature type="compositionally biased region" description="Basic and acidic residues" evidence="7">
    <location>
        <begin position="1999"/>
        <end position="2014"/>
    </location>
</feature>
<feature type="region of interest" description="Disordered" evidence="7">
    <location>
        <begin position="2236"/>
        <end position="2255"/>
    </location>
</feature>
<keyword evidence="5 6" id="KW-0067">ATP-binding</keyword>